<dbReference type="RefSeq" id="WP_323324208.1">
    <property type="nucleotide sequence ID" value="NZ_JAYFSI010000001.1"/>
</dbReference>
<evidence type="ECO:0000313" key="2">
    <source>
        <dbReference type="EMBL" id="MEA5358972.1"/>
    </source>
</evidence>
<keyword evidence="1" id="KW-0732">Signal</keyword>
<dbReference type="EMBL" id="JAYFSI010000001">
    <property type="protein sequence ID" value="MEA5358972.1"/>
    <property type="molecule type" value="Genomic_DNA"/>
</dbReference>
<comment type="caution">
    <text evidence="2">The sequence shown here is derived from an EMBL/GenBank/DDBJ whole genome shotgun (WGS) entry which is preliminary data.</text>
</comment>
<feature type="signal peptide" evidence="1">
    <location>
        <begin position="1"/>
        <end position="18"/>
    </location>
</feature>
<keyword evidence="3" id="KW-1185">Reference proteome</keyword>
<protein>
    <recommendedName>
        <fullName evidence="4">HAF repeat-containing protein</fullName>
    </recommendedName>
</protein>
<dbReference type="Proteomes" id="UP001304298">
    <property type="component" value="Unassembled WGS sequence"/>
</dbReference>
<evidence type="ECO:0008006" key="4">
    <source>
        <dbReference type="Google" id="ProtNLM"/>
    </source>
</evidence>
<gene>
    <name evidence="2" type="ORF">VA596_05450</name>
</gene>
<feature type="chain" id="PRO_5045609024" description="HAF repeat-containing protein" evidence="1">
    <location>
        <begin position="19"/>
        <end position="276"/>
    </location>
</feature>
<evidence type="ECO:0000313" key="3">
    <source>
        <dbReference type="Proteomes" id="UP001304298"/>
    </source>
</evidence>
<name>A0ABU5QYG4_9PSEU</name>
<accession>A0ABU5QYG4</accession>
<organism evidence="2 3">
    <name type="scientific">Amycolatopsis heterodermiae</name>
    <dbReference type="NCBI Taxonomy" id="3110235"/>
    <lineage>
        <taxon>Bacteria</taxon>
        <taxon>Bacillati</taxon>
        <taxon>Actinomycetota</taxon>
        <taxon>Actinomycetes</taxon>
        <taxon>Pseudonocardiales</taxon>
        <taxon>Pseudonocardiaceae</taxon>
        <taxon>Amycolatopsis</taxon>
    </lineage>
</organism>
<sequence length="276" mass="27328">MGTLLAVASLGLPAVADAAPAGPVDLGTLPGDQFSDVAAINAAGVIIGGGSDGHGGQVSLRWDRNGRSVTLAPLPGGGQTDATGITADGSLISGIAYDAAAHPHAVRWNAAGVVTDLSPGYAEATVSAISDAGVITGTVTETGQARPVAWGRDGRLVRLGWPAPPSYAQPRAINSAGVVVGTGALEFAQDRAVRWVHGTATVLEGGRRSEAVDAAGTAVGNVESVAARWGADGTETSLGTLPGGDAGRATGIARDGTIVGKSDTADAWHAVYWPAS</sequence>
<reference evidence="2 3" key="1">
    <citation type="submission" date="2023-12" db="EMBL/GenBank/DDBJ databases">
        <title>Amycolatopsis sp. V23-08.</title>
        <authorList>
            <person name="Somphong A."/>
        </authorList>
    </citation>
    <scope>NUCLEOTIDE SEQUENCE [LARGE SCALE GENOMIC DNA]</scope>
    <source>
        <strain evidence="2 3">V23-08</strain>
    </source>
</reference>
<proteinExistence type="predicted"/>
<evidence type="ECO:0000256" key="1">
    <source>
        <dbReference type="SAM" id="SignalP"/>
    </source>
</evidence>